<keyword evidence="1" id="KW-0805">Transcription regulation</keyword>
<dbReference type="SUPFAM" id="SSF46785">
    <property type="entry name" value="Winged helix' DNA-binding domain"/>
    <property type="match status" value="1"/>
</dbReference>
<keyword evidence="2" id="KW-0238">DNA-binding</keyword>
<accession>A0A2U1K299</accession>
<dbReference type="PROSITE" id="PS51078">
    <property type="entry name" value="ICLR_ED"/>
    <property type="match status" value="1"/>
</dbReference>
<dbReference type="RefSeq" id="WP_116554708.1">
    <property type="nucleotide sequence ID" value="NZ_QCZG01000018.1"/>
</dbReference>
<dbReference type="InterPro" id="IPR050707">
    <property type="entry name" value="HTH_MetabolicPath_Reg"/>
</dbReference>
<name>A0A2U1K299_9BACI</name>
<dbReference type="SUPFAM" id="SSF55781">
    <property type="entry name" value="GAF domain-like"/>
    <property type="match status" value="1"/>
</dbReference>
<keyword evidence="7" id="KW-1185">Reference proteome</keyword>
<comment type="caution">
    <text evidence="6">The sequence shown here is derived from an EMBL/GenBank/DDBJ whole genome shotgun (WGS) entry which is preliminary data.</text>
</comment>
<dbReference type="InterPro" id="IPR014757">
    <property type="entry name" value="Tscrpt_reg_IclR_C"/>
</dbReference>
<dbReference type="Pfam" id="PF09339">
    <property type="entry name" value="HTH_IclR"/>
    <property type="match status" value="1"/>
</dbReference>
<dbReference type="Gene3D" id="3.30.450.40">
    <property type="match status" value="1"/>
</dbReference>
<dbReference type="PANTHER" id="PTHR30136">
    <property type="entry name" value="HELIX-TURN-HELIX TRANSCRIPTIONAL REGULATOR, ICLR FAMILY"/>
    <property type="match status" value="1"/>
</dbReference>
<evidence type="ECO:0000259" key="5">
    <source>
        <dbReference type="PROSITE" id="PS51078"/>
    </source>
</evidence>
<evidence type="ECO:0000313" key="7">
    <source>
        <dbReference type="Proteomes" id="UP000245998"/>
    </source>
</evidence>
<evidence type="ECO:0000259" key="4">
    <source>
        <dbReference type="PROSITE" id="PS51077"/>
    </source>
</evidence>
<reference evidence="6 7" key="1">
    <citation type="submission" date="2018-04" db="EMBL/GenBank/DDBJ databases">
        <title>Camelliibacillus theae gen. nov., sp. nov., isolated from Pu'er tea.</title>
        <authorList>
            <person name="Niu L."/>
        </authorList>
    </citation>
    <scope>NUCLEOTIDE SEQUENCE [LARGE SCALE GENOMIC DNA]</scope>
    <source>
        <strain evidence="6 7">T8</strain>
    </source>
</reference>
<dbReference type="InterPro" id="IPR005471">
    <property type="entry name" value="Tscrpt_reg_IclR_N"/>
</dbReference>
<proteinExistence type="predicted"/>
<dbReference type="GO" id="GO:0003700">
    <property type="term" value="F:DNA-binding transcription factor activity"/>
    <property type="evidence" value="ECO:0007669"/>
    <property type="project" value="TreeGrafter"/>
</dbReference>
<dbReference type="AlphaFoldDB" id="A0A2U1K299"/>
<dbReference type="GO" id="GO:0003677">
    <property type="term" value="F:DNA binding"/>
    <property type="evidence" value="ECO:0007669"/>
    <property type="project" value="UniProtKB-KW"/>
</dbReference>
<sequence>MSKEETMQTIDRAIKILKSFSINEKELSLADLHRKLNVSKSSLQRILNTLVQHRLLDKDDKHKTYQLGIELYFLGQLVEKNSQLLSTAKPFMEKLKEEFGESVSLSIIHENQRKCIGYVPSDHELTTLIHVGQTSPLYAGASAKVLMAYLSPEKLEKLLNEITLQKKTDRTITSKPQLKKELKKIREEGYAISNGERVKGAFSISAPIKNRLNEVIAGLTLTIPTARLNQEKIPAYIEKTKETAKEISNRML</sequence>
<dbReference type="Gene3D" id="1.10.10.10">
    <property type="entry name" value="Winged helix-like DNA-binding domain superfamily/Winged helix DNA-binding domain"/>
    <property type="match status" value="1"/>
</dbReference>
<evidence type="ECO:0000256" key="2">
    <source>
        <dbReference type="ARBA" id="ARBA00023125"/>
    </source>
</evidence>
<feature type="domain" description="HTH iclR-type" evidence="4">
    <location>
        <begin position="7"/>
        <end position="69"/>
    </location>
</feature>
<evidence type="ECO:0000256" key="1">
    <source>
        <dbReference type="ARBA" id="ARBA00023015"/>
    </source>
</evidence>
<dbReference type="EMBL" id="QCZG01000018">
    <property type="protein sequence ID" value="PWA11113.1"/>
    <property type="molecule type" value="Genomic_DNA"/>
</dbReference>
<evidence type="ECO:0000256" key="3">
    <source>
        <dbReference type="ARBA" id="ARBA00023163"/>
    </source>
</evidence>
<dbReference type="Pfam" id="PF01614">
    <property type="entry name" value="IclR_C"/>
    <property type="match status" value="1"/>
</dbReference>
<dbReference type="InterPro" id="IPR029016">
    <property type="entry name" value="GAF-like_dom_sf"/>
</dbReference>
<dbReference type="GO" id="GO:0045892">
    <property type="term" value="P:negative regulation of DNA-templated transcription"/>
    <property type="evidence" value="ECO:0007669"/>
    <property type="project" value="TreeGrafter"/>
</dbReference>
<protein>
    <submittedName>
        <fullName evidence="6">IclR family transcriptional regulator</fullName>
    </submittedName>
</protein>
<feature type="domain" description="IclR-ED" evidence="5">
    <location>
        <begin position="70"/>
        <end position="252"/>
    </location>
</feature>
<dbReference type="PROSITE" id="PS51077">
    <property type="entry name" value="HTH_ICLR"/>
    <property type="match status" value="1"/>
</dbReference>
<gene>
    <name evidence="6" type="ORF">DCC39_09745</name>
</gene>
<keyword evidence="3" id="KW-0804">Transcription</keyword>
<dbReference type="OrthoDB" id="9791752at2"/>
<dbReference type="SMART" id="SM00346">
    <property type="entry name" value="HTH_ICLR"/>
    <property type="match status" value="1"/>
</dbReference>
<dbReference type="Proteomes" id="UP000245998">
    <property type="component" value="Unassembled WGS sequence"/>
</dbReference>
<dbReference type="PANTHER" id="PTHR30136:SF35">
    <property type="entry name" value="HTH-TYPE TRANSCRIPTIONAL REGULATOR RV1719"/>
    <property type="match status" value="1"/>
</dbReference>
<evidence type="ECO:0000313" key="6">
    <source>
        <dbReference type="EMBL" id="PWA11113.1"/>
    </source>
</evidence>
<organism evidence="6 7">
    <name type="scientific">Pueribacillus theae</name>
    <dbReference type="NCBI Taxonomy" id="2171751"/>
    <lineage>
        <taxon>Bacteria</taxon>
        <taxon>Bacillati</taxon>
        <taxon>Bacillota</taxon>
        <taxon>Bacilli</taxon>
        <taxon>Bacillales</taxon>
        <taxon>Bacillaceae</taxon>
        <taxon>Pueribacillus</taxon>
    </lineage>
</organism>
<dbReference type="InterPro" id="IPR036390">
    <property type="entry name" value="WH_DNA-bd_sf"/>
</dbReference>
<dbReference type="InterPro" id="IPR036388">
    <property type="entry name" value="WH-like_DNA-bd_sf"/>
</dbReference>